<name>A0A1H4YWK1_9PSEU</name>
<keyword evidence="4 6" id="KW-0503">Monooxygenase</keyword>
<dbReference type="RefSeq" id="WP_091315306.1">
    <property type="nucleotide sequence ID" value="NZ_FNSO01000004.1"/>
</dbReference>
<evidence type="ECO:0000313" key="7">
    <source>
        <dbReference type="Proteomes" id="UP000199622"/>
    </source>
</evidence>
<evidence type="ECO:0000256" key="4">
    <source>
        <dbReference type="ARBA" id="ARBA00023033"/>
    </source>
</evidence>
<evidence type="ECO:0000256" key="2">
    <source>
        <dbReference type="ARBA" id="ARBA00022643"/>
    </source>
</evidence>
<dbReference type="GO" id="GO:0046306">
    <property type="term" value="P:alkanesulfonate catabolic process"/>
    <property type="evidence" value="ECO:0007669"/>
    <property type="project" value="TreeGrafter"/>
</dbReference>
<keyword evidence="2" id="KW-0288">FMN</keyword>
<dbReference type="InterPro" id="IPR011251">
    <property type="entry name" value="Luciferase-like_dom"/>
</dbReference>
<dbReference type="CDD" id="cd01094">
    <property type="entry name" value="Alkanesulfonate_monoxygenase"/>
    <property type="match status" value="1"/>
</dbReference>
<organism evidence="6 7">
    <name type="scientific">Amycolatopsis tolypomycina</name>
    <dbReference type="NCBI Taxonomy" id="208445"/>
    <lineage>
        <taxon>Bacteria</taxon>
        <taxon>Bacillati</taxon>
        <taxon>Actinomycetota</taxon>
        <taxon>Actinomycetes</taxon>
        <taxon>Pseudonocardiales</taxon>
        <taxon>Pseudonocardiaceae</taxon>
        <taxon>Amycolatopsis</taxon>
    </lineage>
</organism>
<reference evidence="7" key="1">
    <citation type="submission" date="2016-10" db="EMBL/GenBank/DDBJ databases">
        <authorList>
            <person name="Varghese N."/>
            <person name="Submissions S."/>
        </authorList>
    </citation>
    <scope>NUCLEOTIDE SEQUENCE [LARGE SCALE GENOMIC DNA]</scope>
    <source>
        <strain evidence="7">DSM 44544</strain>
    </source>
</reference>
<gene>
    <name evidence="6" type="ORF">SAMN04489727_6917</name>
</gene>
<dbReference type="PANTHER" id="PTHR42847:SF9">
    <property type="entry name" value="BLL6451 PROTEIN"/>
    <property type="match status" value="1"/>
</dbReference>
<dbReference type="PANTHER" id="PTHR42847">
    <property type="entry name" value="ALKANESULFONATE MONOOXYGENASE"/>
    <property type="match status" value="1"/>
</dbReference>
<keyword evidence="7" id="KW-1185">Reference proteome</keyword>
<dbReference type="SUPFAM" id="SSF51679">
    <property type="entry name" value="Bacterial luciferase-like"/>
    <property type="match status" value="1"/>
</dbReference>
<dbReference type="AlphaFoldDB" id="A0A1H4YWK1"/>
<dbReference type="EMBL" id="FNSO01000004">
    <property type="protein sequence ID" value="SED21381.1"/>
    <property type="molecule type" value="Genomic_DNA"/>
</dbReference>
<evidence type="ECO:0000256" key="3">
    <source>
        <dbReference type="ARBA" id="ARBA00023002"/>
    </source>
</evidence>
<dbReference type="STRING" id="208445.SAMN04489727_6917"/>
<keyword evidence="3" id="KW-0560">Oxidoreductase</keyword>
<dbReference type="Gene3D" id="3.20.20.30">
    <property type="entry name" value="Luciferase-like domain"/>
    <property type="match status" value="1"/>
</dbReference>
<keyword evidence="1" id="KW-0285">Flavoprotein</keyword>
<dbReference type="Pfam" id="PF00296">
    <property type="entry name" value="Bac_luciferase"/>
    <property type="match status" value="1"/>
</dbReference>
<dbReference type="Proteomes" id="UP000199622">
    <property type="component" value="Unassembled WGS sequence"/>
</dbReference>
<evidence type="ECO:0000256" key="1">
    <source>
        <dbReference type="ARBA" id="ARBA00022630"/>
    </source>
</evidence>
<sequence>MPVEFVGVVESGKIVDERLYEPGVRAVRQFDPDRTGRSAKILEEAGFDYGLTVYESSSPDAWLVAMEALRATERLKVLVAHRPGFVAPTVAARKLATLDQYSGGRACLHVVNGSSNIGQERDGDFLQKDDRYRRGMEYLKVFKKELSEEKPFDFTGEFYRVHDAFSDIRPVQKPYPMISSGGSSDAAVELAGTHADLYFMWAEPLAEAARHFARVSEVAGRQGRSVQLGIDVQLVLGDTDEEAWEKAMRIRADAEQDEHVKARAGTSPENVGSQRILELSSARERFDNALYLGIAKATGSPYSHPALVGSLDAVSDALVEYYKIGARKFILWSYLATFEELGRTVIAEVRRKVTELDV</sequence>
<evidence type="ECO:0000313" key="6">
    <source>
        <dbReference type="EMBL" id="SED21381.1"/>
    </source>
</evidence>
<evidence type="ECO:0000259" key="5">
    <source>
        <dbReference type="Pfam" id="PF00296"/>
    </source>
</evidence>
<dbReference type="GO" id="GO:0008726">
    <property type="term" value="F:alkanesulfonate monooxygenase activity"/>
    <property type="evidence" value="ECO:0007669"/>
    <property type="project" value="TreeGrafter"/>
</dbReference>
<accession>A0A1H4YWK1</accession>
<feature type="domain" description="Luciferase-like" evidence="5">
    <location>
        <begin position="30"/>
        <end position="327"/>
    </location>
</feature>
<dbReference type="OrthoDB" id="9814695at2"/>
<dbReference type="InterPro" id="IPR036661">
    <property type="entry name" value="Luciferase-like_sf"/>
</dbReference>
<proteinExistence type="predicted"/>
<dbReference type="InterPro" id="IPR050172">
    <property type="entry name" value="SsuD_RutA_monooxygenase"/>
</dbReference>
<protein>
    <submittedName>
        <fullName evidence="6">Alkanesulfonate monooxygenase</fullName>
    </submittedName>
</protein>